<reference evidence="2 3" key="1">
    <citation type="submission" date="2020-10" db="EMBL/GenBank/DDBJ databases">
        <authorList>
            <person name="Peeters C."/>
        </authorList>
    </citation>
    <scope>NUCLEOTIDE SEQUENCE [LARGE SCALE GENOMIC DNA]</scope>
    <source>
        <strain evidence="2 3">LMG 27952</strain>
    </source>
</reference>
<dbReference type="Pfam" id="PF00144">
    <property type="entry name" value="Beta-lactamase"/>
    <property type="match status" value="1"/>
</dbReference>
<organism evidence="2 3">
    <name type="scientific">Paraburkholderia hiiakae</name>
    <dbReference type="NCBI Taxonomy" id="1081782"/>
    <lineage>
        <taxon>Bacteria</taxon>
        <taxon>Pseudomonadati</taxon>
        <taxon>Pseudomonadota</taxon>
        <taxon>Betaproteobacteria</taxon>
        <taxon>Burkholderiales</taxon>
        <taxon>Burkholderiaceae</taxon>
        <taxon>Paraburkholderia</taxon>
    </lineage>
</organism>
<dbReference type="InterPro" id="IPR001466">
    <property type="entry name" value="Beta-lactam-related"/>
</dbReference>
<dbReference type="RefSeq" id="WP_201697575.1">
    <property type="nucleotide sequence ID" value="NZ_CAJHCQ010000010.1"/>
</dbReference>
<dbReference type="EMBL" id="CAJHCQ010000010">
    <property type="protein sequence ID" value="CAD6542787.1"/>
    <property type="molecule type" value="Genomic_DNA"/>
</dbReference>
<dbReference type="PANTHER" id="PTHR43283">
    <property type="entry name" value="BETA-LACTAMASE-RELATED"/>
    <property type="match status" value="1"/>
</dbReference>
<evidence type="ECO:0000313" key="2">
    <source>
        <dbReference type="EMBL" id="CAD6542787.1"/>
    </source>
</evidence>
<dbReference type="InterPro" id="IPR012338">
    <property type="entry name" value="Beta-lactam/transpept-like"/>
</dbReference>
<keyword evidence="3" id="KW-1185">Reference proteome</keyword>
<comment type="caution">
    <text evidence="2">The sequence shown here is derived from an EMBL/GenBank/DDBJ whole genome shotgun (WGS) entry which is preliminary data.</text>
</comment>
<name>A0ABN7HZX9_9BURK</name>
<proteinExistence type="predicted"/>
<evidence type="ECO:0000259" key="1">
    <source>
        <dbReference type="Pfam" id="PF00144"/>
    </source>
</evidence>
<dbReference type="SUPFAM" id="SSF56601">
    <property type="entry name" value="beta-lactamase/transpeptidase-like"/>
    <property type="match status" value="1"/>
</dbReference>
<dbReference type="Proteomes" id="UP000656319">
    <property type="component" value="Unassembled WGS sequence"/>
</dbReference>
<gene>
    <name evidence="2" type="ORF">LMG27952_03938</name>
</gene>
<protein>
    <recommendedName>
        <fullName evidence="1">Beta-lactamase-related domain-containing protein</fullName>
    </recommendedName>
</protein>
<dbReference type="Gene3D" id="3.40.710.10">
    <property type="entry name" value="DD-peptidase/beta-lactamase superfamily"/>
    <property type="match status" value="1"/>
</dbReference>
<accession>A0ABN7HZX9</accession>
<evidence type="ECO:0000313" key="3">
    <source>
        <dbReference type="Proteomes" id="UP000656319"/>
    </source>
</evidence>
<feature type="domain" description="Beta-lactamase-related" evidence="1">
    <location>
        <begin position="5"/>
        <end position="308"/>
    </location>
</feature>
<sequence>MTDLNRFLAETTASGKIPGVSLAALRAGTRSAEFYFGVRGAHDRAGVDAATVFEAASLTKPLVAYIALQLSEEGLLDLQKPLFDICGEYVPGDSNSQRITAFHVLTHTSGLPNIVRDKAPLRTYFIPGERFSYGSSAFAWLQRAMEAVSARTLEMLARERVFEPLGMHHSSLEWQERFAVNHAQGQEWEGQPVPKRYMRTAQASWSLLTTASDYIGFVQHVLARRGLAAESYDQWFVPRINTRKGDDAEDLIGQNPPDLNVAWGLGWGLEPSQGCFFHWGNNPGFRALVLANRATQDAVVWFANSARGMRLVHTVVPEVVPGEHPAVEWLRIGRL</sequence>
<dbReference type="PANTHER" id="PTHR43283:SF18">
    <property type="match status" value="1"/>
</dbReference>
<dbReference type="InterPro" id="IPR050789">
    <property type="entry name" value="Diverse_Enzym_Activities"/>
</dbReference>